<evidence type="ECO:0000313" key="1">
    <source>
        <dbReference type="EMBL" id="SEJ32239.1"/>
    </source>
</evidence>
<protein>
    <submittedName>
        <fullName evidence="1">Uncharacterized protein</fullName>
    </submittedName>
</protein>
<dbReference type="AlphaFoldDB" id="A0A1H6XT70"/>
<name>A0A1H6XT70_9EURY</name>
<sequence>MVRDTLETIDELLEGVMNDVDDSDVRYRLRSARQLLELAKQRYKGHDEAIEDIVEDDEILKDLRELGYVE</sequence>
<proteinExistence type="predicted"/>
<dbReference type="RefSeq" id="WP_089673819.1">
    <property type="nucleotide sequence ID" value="NZ_CP024845.1"/>
</dbReference>
<dbReference type="KEGG" id="hae:halTADL_1448"/>
<accession>A0A2H4Q1I9</accession>
<accession>A0A1H6XT70</accession>
<reference evidence="1 2" key="1">
    <citation type="submission" date="2016-10" db="EMBL/GenBank/DDBJ databases">
        <authorList>
            <person name="de Groot N.N."/>
        </authorList>
    </citation>
    <scope>NUCLEOTIDE SEQUENCE [LARGE SCALE GENOMIC DNA]</scope>
    <source>
        <strain evidence="1 2">DSM 22187</strain>
    </source>
</reference>
<evidence type="ECO:0000313" key="2">
    <source>
        <dbReference type="Proteomes" id="UP000198888"/>
    </source>
</evidence>
<gene>
    <name evidence="1" type="ORF">SAMN05444271_1476</name>
</gene>
<dbReference type="EMBL" id="FNYR01000047">
    <property type="protein sequence ID" value="SEJ32239.1"/>
    <property type="molecule type" value="Genomic_DNA"/>
</dbReference>
<organism evidence="1 2">
    <name type="scientific">Halohasta litchfieldiae</name>
    <dbReference type="NCBI Taxonomy" id="1073996"/>
    <lineage>
        <taxon>Archaea</taxon>
        <taxon>Methanobacteriati</taxon>
        <taxon>Methanobacteriota</taxon>
        <taxon>Stenosarchaea group</taxon>
        <taxon>Halobacteria</taxon>
        <taxon>Halobacteriales</taxon>
        <taxon>Haloferacaceae</taxon>
        <taxon>Halohasta</taxon>
    </lineage>
</organism>
<dbReference type="OrthoDB" id="339831at2157"/>
<dbReference type="Proteomes" id="UP000198888">
    <property type="component" value="Unassembled WGS sequence"/>
</dbReference>
<dbReference type="GeneID" id="35002254"/>
<keyword evidence="2" id="KW-1185">Reference proteome</keyword>